<gene>
    <name evidence="3" type="ORF">BSZ19_02630</name>
</gene>
<accession>A0A1Y2JX75</accession>
<dbReference type="Proteomes" id="UP000193335">
    <property type="component" value="Unassembled WGS sequence"/>
</dbReference>
<protein>
    <recommendedName>
        <fullName evidence="2">Abortive phage infection protein C-terminal domain-containing protein</fullName>
    </recommendedName>
</protein>
<name>A0A1Y2JX75_BRAJP</name>
<dbReference type="EMBL" id="NAFL01000175">
    <property type="protein sequence ID" value="OSJ36759.1"/>
    <property type="molecule type" value="Genomic_DNA"/>
</dbReference>
<proteinExistence type="predicted"/>
<evidence type="ECO:0000313" key="3">
    <source>
        <dbReference type="EMBL" id="OSJ36759.1"/>
    </source>
</evidence>
<feature type="compositionally biased region" description="Basic and acidic residues" evidence="1">
    <location>
        <begin position="551"/>
        <end position="561"/>
    </location>
</feature>
<sequence>MDVLVSRGVPESQRANFVKVLERMIAREQDEEQLSPEAAFLSVGIAVLGFDKSEGFLTDGPKDYGLDFVTVTSESCTIFQSKSVNFSGGIDIGFQIAPSYLDDVRQIKEVLTNLDNIPLDCNKQVSAALVALKNEIARQSLQQVVAKEDRDTISYSISVMLLVMGEKFTPQAKTEFTMLENAEFRYADVTINITVMPIFLDDLLEEIWSQRNDDWKDRKGTKKDKVVLNVVGDVIKDAKSAIFYAKAYDFVEAFDSLGYQIFEPNVRSEIKSSKVNQAIRDTVSTRVGRRDFRHLNNGITVVCDGYSPRGPKDAPTAFEIRKPGVVNGLQTVKSMHDAFRKLKHEEQLDFRDHCLVLCRLHQPDSVKRIEDLIKATNNQNPMKPRNLKSNDPEQRAFETLFAEQGWFYERKEGSWNAFVSDARGWKSLGGKKPDFFKTRSNGFRKIDNAEIAQNWLAFIGFSTEAINEKRAIFAEDHLYSLIFLRRTVKHGFDYDFKLTKESSVFSEARERSPDPGAMLIAHLVREVADRLAPSRKENRDRAIKNLGLGSRSRDEQDRELDVDPGYQKGKMLRGMLTLFVEFVGFVMYRSLGDRVHERISNLRNTPSMKSIFENLDFDPLVQRYSTRNFDKSDLIIVLFAAFEHCVGALYENSSWLRGYNDAPVKNKYIYSVQTRRQVLEELLELDKRFGRTEWVRDWADGFNEKKGVFNQIVSVL</sequence>
<organism evidence="3 4">
    <name type="scientific">Bradyrhizobium japonicum</name>
    <dbReference type="NCBI Taxonomy" id="375"/>
    <lineage>
        <taxon>Bacteria</taxon>
        <taxon>Pseudomonadati</taxon>
        <taxon>Pseudomonadota</taxon>
        <taxon>Alphaproteobacteria</taxon>
        <taxon>Hyphomicrobiales</taxon>
        <taxon>Nitrobacteraceae</taxon>
        <taxon>Bradyrhizobium</taxon>
    </lineage>
</organism>
<feature type="domain" description="Abortive phage infection protein C-terminal" evidence="2">
    <location>
        <begin position="262"/>
        <end position="471"/>
    </location>
</feature>
<evidence type="ECO:0000256" key="1">
    <source>
        <dbReference type="SAM" id="MobiDB-lite"/>
    </source>
</evidence>
<reference evidence="3 4" key="1">
    <citation type="submission" date="2017-03" db="EMBL/GenBank/DDBJ databases">
        <title>Whole genome sequences of fourteen strains of Bradyrhizobium canariense and one strain of Bradyrhizobium japonicum isolated from Lupinus (Papilionoideae: Genisteae) species in Algeria.</title>
        <authorList>
            <person name="Crovadore J."/>
            <person name="Chekireb D."/>
            <person name="Brachmann A."/>
            <person name="Chablais R."/>
            <person name="Cochard B."/>
            <person name="Lefort F."/>
        </authorList>
    </citation>
    <scope>NUCLEOTIDE SEQUENCE [LARGE SCALE GENOMIC DNA]</scope>
    <source>
        <strain evidence="3 4">UBMA197</strain>
    </source>
</reference>
<dbReference type="AlphaFoldDB" id="A0A1Y2JX75"/>
<feature type="region of interest" description="Disordered" evidence="1">
    <location>
        <begin position="543"/>
        <end position="562"/>
    </location>
</feature>
<dbReference type="RefSeq" id="WP_085398403.1">
    <property type="nucleotide sequence ID" value="NZ_NAFL01000175.1"/>
</dbReference>
<evidence type="ECO:0000259" key="2">
    <source>
        <dbReference type="Pfam" id="PF10592"/>
    </source>
</evidence>
<dbReference type="InterPro" id="IPR018891">
    <property type="entry name" value="AIPR_C"/>
</dbReference>
<comment type="caution">
    <text evidence="3">The sequence shown here is derived from an EMBL/GenBank/DDBJ whole genome shotgun (WGS) entry which is preliminary data.</text>
</comment>
<evidence type="ECO:0000313" key="4">
    <source>
        <dbReference type="Proteomes" id="UP000193335"/>
    </source>
</evidence>
<dbReference type="Pfam" id="PF10592">
    <property type="entry name" value="AIPR"/>
    <property type="match status" value="1"/>
</dbReference>